<dbReference type="AlphaFoldDB" id="T2GAQ8"/>
<feature type="site" description="Interaction with DNA" evidence="10">
    <location>
        <position position="488"/>
    </location>
</feature>
<keyword evidence="7 10" id="KW-0799">Topoisomerase</keyword>
<keyword evidence="6" id="KW-0460">Magnesium</keyword>
<feature type="site" description="Interaction with DNA" evidence="10">
    <location>
        <position position="140"/>
    </location>
</feature>
<evidence type="ECO:0000256" key="4">
    <source>
        <dbReference type="ARBA" id="ARBA00022771"/>
    </source>
</evidence>
<feature type="site" description="Interaction with DNA" evidence="10">
    <location>
        <position position="148"/>
    </location>
</feature>
<feature type="site" description="Interaction with DNA" evidence="10">
    <location>
        <position position="155"/>
    </location>
</feature>
<dbReference type="InterPro" id="IPR006171">
    <property type="entry name" value="TOPRIM_dom"/>
</dbReference>
<accession>T2GAQ8</accession>
<feature type="domain" description="Toprim" evidence="11">
    <location>
        <begin position="3"/>
        <end position="113"/>
    </location>
</feature>
<dbReference type="RefSeq" id="WP_021759761.1">
    <property type="nucleotide sequence ID" value="NC_022444.1"/>
</dbReference>
<dbReference type="Pfam" id="PF01131">
    <property type="entry name" value="Topoisom_bac"/>
    <property type="match status" value="1"/>
</dbReference>
<dbReference type="InterPro" id="IPR034149">
    <property type="entry name" value="TOPRIM_TopoI"/>
</dbReference>
<dbReference type="Gene3D" id="1.10.290.10">
    <property type="entry name" value="Topoisomerase I, domain 4"/>
    <property type="match status" value="1"/>
</dbReference>
<dbReference type="EC" id="5.6.2.1" evidence="10"/>
<feature type="site" description="Interaction with DNA" evidence="10">
    <location>
        <position position="139"/>
    </location>
</feature>
<evidence type="ECO:0000256" key="10">
    <source>
        <dbReference type="HAMAP-Rule" id="MF_00952"/>
    </source>
</evidence>
<dbReference type="InterPro" id="IPR003601">
    <property type="entry name" value="Topo_IA_2"/>
</dbReference>
<dbReference type="KEGG" id="dgg:DGI_1131"/>
<name>T2GAQ8_MEGG1</name>
<dbReference type="Gene3D" id="1.10.460.10">
    <property type="entry name" value="Topoisomerase I, domain 2"/>
    <property type="match status" value="1"/>
</dbReference>
<dbReference type="eggNOG" id="COG0550">
    <property type="taxonomic scope" value="Bacteria"/>
</dbReference>
<comment type="function">
    <text evidence="10">Releases the supercoiling and torsional tension of DNA, which is introduced during the DNA replication and transcription, by transiently cleaving and rejoining one strand of the DNA duplex. Introduces a single-strand break via transesterification at a target site in duplex DNA. The scissile phosphodiester is attacked by the catalytic tyrosine of the enzyme, resulting in the formation of a DNA-(5'-phosphotyrosyl)-enzyme intermediate and the expulsion of a 3'-OH DNA strand. The free DNA strand then undergoes passage around the unbroken strand, thus removing DNA supercoils. Finally, in the religation step, the DNA 3'-OH attacks the covalent intermediate to expel the active-site tyrosine and restore the DNA phosphodiester backbone.</text>
</comment>
<dbReference type="SUPFAM" id="SSF56712">
    <property type="entry name" value="Prokaryotic type I DNA topoisomerase"/>
    <property type="match status" value="1"/>
</dbReference>
<dbReference type="InterPro" id="IPR013824">
    <property type="entry name" value="Topo_IA_cen_sub1"/>
</dbReference>
<dbReference type="Gene3D" id="3.30.65.10">
    <property type="entry name" value="Bacterial Topoisomerase I, domain 1"/>
    <property type="match status" value="2"/>
</dbReference>
<dbReference type="InterPro" id="IPR013825">
    <property type="entry name" value="Topo_IA_cen_sub2"/>
</dbReference>
<dbReference type="InterPro" id="IPR013497">
    <property type="entry name" value="Topo_IA_cen"/>
</dbReference>
<dbReference type="GO" id="GO:0003917">
    <property type="term" value="F:DNA topoisomerase type I (single strand cut, ATP-independent) activity"/>
    <property type="evidence" value="ECO:0007669"/>
    <property type="project" value="UniProtKB-UniRule"/>
</dbReference>
<dbReference type="GO" id="GO:0003677">
    <property type="term" value="F:DNA binding"/>
    <property type="evidence" value="ECO:0007669"/>
    <property type="project" value="UniProtKB-KW"/>
</dbReference>
<comment type="similarity">
    <text evidence="2 10">Belongs to the type IA topoisomerase family.</text>
</comment>
<evidence type="ECO:0000259" key="12">
    <source>
        <dbReference type="PROSITE" id="PS52039"/>
    </source>
</evidence>
<dbReference type="SMART" id="SM00437">
    <property type="entry name" value="TOP1Ac"/>
    <property type="match status" value="1"/>
</dbReference>
<dbReference type="InterPro" id="IPR013826">
    <property type="entry name" value="Topo_IA_cen_sub3"/>
</dbReference>
<evidence type="ECO:0000313" key="13">
    <source>
        <dbReference type="EMBL" id="AGW12997.1"/>
    </source>
</evidence>
<feature type="domain" description="Topo IA-type catalytic" evidence="12">
    <location>
        <begin position="129"/>
        <end position="556"/>
    </location>
</feature>
<reference evidence="13 14" key="1">
    <citation type="journal article" date="2013" name="J. Bacteriol.">
        <title>Roles of HynAB and Ech, the only two hydrogenases found in the model sulfate reducer Desulfovibrio gigas.</title>
        <authorList>
            <person name="Morais-Silva F.O."/>
            <person name="Santos C.I."/>
            <person name="Rodrigues R."/>
            <person name="Pereira I.A."/>
            <person name="Rodrigues-Pousada C."/>
        </authorList>
    </citation>
    <scope>NUCLEOTIDE SEQUENCE [LARGE SCALE GENOMIC DNA]</scope>
    <source>
        <strain evidence="14">ATCC 19364 / DSM 1382 / NCIMB 9332 / VKM B-1759</strain>
    </source>
</reference>
<evidence type="ECO:0000256" key="3">
    <source>
        <dbReference type="ARBA" id="ARBA00022723"/>
    </source>
</evidence>
<evidence type="ECO:0000256" key="8">
    <source>
        <dbReference type="ARBA" id="ARBA00023125"/>
    </source>
</evidence>
<keyword evidence="4" id="KW-0863">Zinc-finger</keyword>
<feature type="active site" description="O-(5'-phospho-DNA)-tyrosine intermediate" evidence="10">
    <location>
        <position position="302"/>
    </location>
</feature>
<dbReference type="EMBL" id="CP006585">
    <property type="protein sequence ID" value="AGW12997.1"/>
    <property type="molecule type" value="Genomic_DNA"/>
</dbReference>
<dbReference type="PROSITE" id="PS52039">
    <property type="entry name" value="TOPO_IA_2"/>
    <property type="match status" value="1"/>
</dbReference>
<dbReference type="InterPro" id="IPR013498">
    <property type="entry name" value="Topo_IA_Znf"/>
</dbReference>
<keyword evidence="5" id="KW-0862">Zinc</keyword>
<dbReference type="InterPro" id="IPR003602">
    <property type="entry name" value="Topo_IA_DNA-bd_dom"/>
</dbReference>
<reference evidence="14" key="2">
    <citation type="submission" date="2013-07" db="EMBL/GenBank/DDBJ databases">
        <authorList>
            <person name="Morais-Silva F.O."/>
            <person name="Rezende A.M."/>
            <person name="Pimentel C."/>
            <person name="Resende D.M."/>
            <person name="Santos C.I."/>
            <person name="Clemente C."/>
            <person name="de Oliveira L.M."/>
            <person name="da Silva S.M."/>
            <person name="Costa D.A."/>
            <person name="Varela-Raposo A."/>
            <person name="Horacio E.C.A."/>
            <person name="Matos M."/>
            <person name="Flores O."/>
            <person name="Ruiz J.C."/>
            <person name="Rodrigues-Pousada C."/>
        </authorList>
    </citation>
    <scope>NUCLEOTIDE SEQUENCE [LARGE SCALE GENOMIC DNA]</scope>
    <source>
        <strain evidence="14">ATCC 19364 / DSM 1382 / NCIMB 9332 / VKM B-1759</strain>
    </source>
</reference>
<dbReference type="PATRIC" id="fig|1121448.10.peg.1131"/>
<dbReference type="Pfam" id="PF01396">
    <property type="entry name" value="Zn_ribbon_Top1"/>
    <property type="match status" value="4"/>
</dbReference>
<comment type="subunit">
    <text evidence="10">Monomer.</text>
</comment>
<keyword evidence="3" id="KW-0479">Metal-binding</keyword>
<keyword evidence="8 10" id="KW-0238">DNA-binding</keyword>
<comment type="catalytic activity">
    <reaction evidence="1 10">
        <text>ATP-independent breakage of single-stranded DNA, followed by passage and rejoining.</text>
        <dbReference type="EC" id="5.6.2.1"/>
    </reaction>
</comment>
<evidence type="ECO:0000313" key="14">
    <source>
        <dbReference type="Proteomes" id="UP000016587"/>
    </source>
</evidence>
<protein>
    <recommendedName>
        <fullName evidence="10">DNA topoisomerase 1</fullName>
        <ecNumber evidence="10">5.6.2.1</ecNumber>
    </recommendedName>
    <alternativeName>
        <fullName evidence="10">DNA topoisomerase I</fullName>
    </alternativeName>
</protein>
<evidence type="ECO:0000259" key="11">
    <source>
        <dbReference type="PROSITE" id="PS50880"/>
    </source>
</evidence>
<evidence type="ECO:0000256" key="5">
    <source>
        <dbReference type="ARBA" id="ARBA00022833"/>
    </source>
</evidence>
<dbReference type="SMART" id="SM00436">
    <property type="entry name" value="TOP1Bc"/>
    <property type="match status" value="1"/>
</dbReference>
<dbReference type="GO" id="GO:0008270">
    <property type="term" value="F:zinc ion binding"/>
    <property type="evidence" value="ECO:0007669"/>
    <property type="project" value="UniProtKB-KW"/>
</dbReference>
<dbReference type="GO" id="GO:0005694">
    <property type="term" value="C:chromosome"/>
    <property type="evidence" value="ECO:0007669"/>
    <property type="project" value="InterPro"/>
</dbReference>
<dbReference type="Gene3D" id="3.40.50.140">
    <property type="match status" value="1"/>
</dbReference>
<dbReference type="InterPro" id="IPR005733">
    <property type="entry name" value="TopoI_bac-type"/>
</dbReference>
<feature type="site" description="Interaction with DNA" evidence="10">
    <location>
        <position position="33"/>
    </location>
</feature>
<dbReference type="SMART" id="SM00493">
    <property type="entry name" value="TOPRIM"/>
    <property type="match status" value="1"/>
</dbReference>
<gene>
    <name evidence="10" type="primary">topA</name>
    <name evidence="13" type="ORF">DGI_1131</name>
</gene>
<evidence type="ECO:0000256" key="2">
    <source>
        <dbReference type="ARBA" id="ARBA00009446"/>
    </source>
</evidence>
<dbReference type="PANTHER" id="PTHR42785:SF1">
    <property type="entry name" value="DNA TOPOISOMERASE"/>
    <property type="match status" value="1"/>
</dbReference>
<dbReference type="InterPro" id="IPR000380">
    <property type="entry name" value="Topo_IA"/>
</dbReference>
<dbReference type="PANTHER" id="PTHR42785">
    <property type="entry name" value="DNA TOPOISOMERASE, TYPE IA, CORE"/>
    <property type="match status" value="1"/>
</dbReference>
<keyword evidence="9 10" id="KW-0413">Isomerase</keyword>
<feature type="site" description="Interaction with DNA" evidence="10">
    <location>
        <position position="304"/>
    </location>
</feature>
<keyword evidence="14" id="KW-1185">Reference proteome</keyword>
<dbReference type="GO" id="GO:0006265">
    <property type="term" value="P:DNA topological change"/>
    <property type="evidence" value="ECO:0007669"/>
    <property type="project" value="UniProtKB-UniRule"/>
</dbReference>
<dbReference type="NCBIfam" id="TIGR01051">
    <property type="entry name" value="topA_bact"/>
    <property type="match status" value="1"/>
</dbReference>
<evidence type="ECO:0000256" key="7">
    <source>
        <dbReference type="ARBA" id="ARBA00023029"/>
    </source>
</evidence>
<dbReference type="HAMAP" id="MF_00952">
    <property type="entry name" value="Topoisom_1_prok"/>
    <property type="match status" value="1"/>
</dbReference>
<dbReference type="InterPro" id="IPR028612">
    <property type="entry name" value="Topoisom_1_IA"/>
</dbReference>
<dbReference type="Gene3D" id="2.70.20.10">
    <property type="entry name" value="Topoisomerase I, domain 3"/>
    <property type="match status" value="1"/>
</dbReference>
<dbReference type="InterPro" id="IPR023405">
    <property type="entry name" value="Topo_IA_core_domain"/>
</dbReference>
<evidence type="ECO:0000256" key="6">
    <source>
        <dbReference type="ARBA" id="ARBA00022842"/>
    </source>
</evidence>
<sequence length="756" mass="84197">MAKDLIIVESPAKVKTIKKFLGSNYEVEASVGHVRDLPSRRLGVDEGNDFLPEYEVIDGKEKVVNKLKSQAAKSRLVFLAPDPDREGEAIAFHVAELIKAKNPNIQRIQFNEITPRAVKEALEHPREINTKLFESQQARRILDRLVGYKISPLLWSKVKRGISAGRVQSVALRLVVDREKERRAFVPEEYWVFKALLAAGQNADAPQFTTELTKIGGKKARIGSKDEATALEKKVKAASFTVSDVTEKERSRTPPPPFITSTLQQAANQRLGYPAKKTMSTAQRLYEGVDLGERGAQALITYMRTDSVRISDDARDAAKAFITEAFGPEYYPPQPRHFKTKGGAQDAHEAIRPVDLTIRPDSLKGDLPSDQYHLYKLIWERFVASQMAAARFWDTTVLVAAADTEWKAKGERLLFPGFLIVTRESDATQELPKLESGQALALVKLQGEQKFTQPPPRFSEASLVRELEEKGIGRPSTYAAIISTLLDRDYCRLDKKLFAPTDLGETVSDLLAEHFKELMDVDFTAGMEERLDKVADGDANWVDLLKQFAGGFYATLKDAEKQMQSVKAGLETGLICEQCGKPLVVKFGKAGPFLACTGYPDCSNTKNFTRDENGNITVVQAEPVQWEKVGTCPDCGHDLVIKKSRTGSRFIACSNYPKCKHAEPFSTGVRCPREGCTGDLVEKSSKRGKIFYSCSTFPKCDFALWDWPIPEPCPVCDSPVLVRKTTKAKGEHIACPNKSCRYMRELGETSGEQAEE</sequence>
<dbReference type="Pfam" id="PF01751">
    <property type="entry name" value="Toprim"/>
    <property type="match status" value="1"/>
</dbReference>
<dbReference type="HOGENOM" id="CLU_002929_4_3_7"/>
<dbReference type="InterPro" id="IPR023406">
    <property type="entry name" value="Topo_IA_AS"/>
</dbReference>
<dbReference type="OrthoDB" id="9804262at2"/>
<organism evidence="13 14">
    <name type="scientific">Megalodesulfovibrio gigas (strain ATCC 19364 / DSM 1382 / NCIMB 9332 / VKM B-1759)</name>
    <name type="common">Desulfovibrio gigas</name>
    <dbReference type="NCBI Taxonomy" id="1121448"/>
    <lineage>
        <taxon>Bacteria</taxon>
        <taxon>Pseudomonadati</taxon>
        <taxon>Thermodesulfobacteriota</taxon>
        <taxon>Desulfovibrionia</taxon>
        <taxon>Desulfovibrionales</taxon>
        <taxon>Desulfovibrionaceae</taxon>
        <taxon>Megalodesulfovibrio</taxon>
    </lineage>
</organism>
<dbReference type="Proteomes" id="UP000016587">
    <property type="component" value="Chromosome"/>
</dbReference>
<dbReference type="PRINTS" id="PR00417">
    <property type="entry name" value="PRTPISMRASEI"/>
</dbReference>
<evidence type="ECO:0000256" key="9">
    <source>
        <dbReference type="ARBA" id="ARBA00023235"/>
    </source>
</evidence>
<dbReference type="CDD" id="cd03363">
    <property type="entry name" value="TOPRIM_TopoIA_TopoI"/>
    <property type="match status" value="1"/>
</dbReference>
<feature type="site" description="Interaction with DNA" evidence="10">
    <location>
        <position position="143"/>
    </location>
</feature>
<dbReference type="CDD" id="cd00186">
    <property type="entry name" value="TOP1Ac"/>
    <property type="match status" value="1"/>
</dbReference>
<dbReference type="PROSITE" id="PS00396">
    <property type="entry name" value="TOPO_IA_1"/>
    <property type="match status" value="1"/>
</dbReference>
<dbReference type="STRING" id="1121448.DGI_1131"/>
<proteinExistence type="inferred from homology"/>
<dbReference type="PROSITE" id="PS50880">
    <property type="entry name" value="TOPRIM"/>
    <property type="match status" value="1"/>
</dbReference>
<dbReference type="SUPFAM" id="SSF57783">
    <property type="entry name" value="Zinc beta-ribbon"/>
    <property type="match status" value="2"/>
</dbReference>
<feature type="region of interest" description="Interaction with DNA" evidence="10">
    <location>
        <begin position="163"/>
        <end position="168"/>
    </location>
</feature>
<evidence type="ECO:0000256" key="1">
    <source>
        <dbReference type="ARBA" id="ARBA00000213"/>
    </source>
</evidence>